<dbReference type="EMBL" id="CP067393">
    <property type="protein sequence ID" value="QQP85945.1"/>
    <property type="molecule type" value="Genomic_DNA"/>
</dbReference>
<dbReference type="Pfam" id="PF01491">
    <property type="entry name" value="Frataxin_Cyay"/>
    <property type="match status" value="1"/>
</dbReference>
<gene>
    <name evidence="4 5" type="primary">cyaY</name>
    <name evidence="5" type="ORF">JHT90_01415</name>
</gene>
<dbReference type="KEGG" id="eaz:JHT90_01415"/>
<proteinExistence type="inferred from homology"/>
<evidence type="ECO:0000256" key="3">
    <source>
        <dbReference type="ARBA" id="ARBA00023004"/>
    </source>
</evidence>
<reference evidence="5 6" key="1">
    <citation type="submission" date="2021-01" db="EMBL/GenBank/DDBJ databases">
        <title>Entomomonas sp. F2A isolated from a house cricket (Acheta domesticus).</title>
        <authorList>
            <person name="Spergser J."/>
            <person name="Busse H.-J."/>
        </authorList>
    </citation>
    <scope>NUCLEOTIDE SEQUENCE [LARGE SCALE GENOMIC DNA]</scope>
    <source>
        <strain evidence="5 6">F2A</strain>
    </source>
</reference>
<dbReference type="AlphaFoldDB" id="A0A974NG35"/>
<dbReference type="InterPro" id="IPR020895">
    <property type="entry name" value="Frataxin_CS"/>
</dbReference>
<comment type="similarity">
    <text evidence="1 4">Belongs to the frataxin family.</text>
</comment>
<dbReference type="GO" id="GO:0016226">
    <property type="term" value="P:iron-sulfur cluster assembly"/>
    <property type="evidence" value="ECO:0007669"/>
    <property type="project" value="UniProtKB-UniRule"/>
</dbReference>
<dbReference type="InterPro" id="IPR002908">
    <property type="entry name" value="Frataxin/CyaY"/>
</dbReference>
<dbReference type="InterPro" id="IPR047584">
    <property type="entry name" value="CyaY"/>
</dbReference>
<dbReference type="GO" id="GO:0005829">
    <property type="term" value="C:cytosol"/>
    <property type="evidence" value="ECO:0007669"/>
    <property type="project" value="TreeGrafter"/>
</dbReference>
<dbReference type="PANTHER" id="PTHR16821:SF2">
    <property type="entry name" value="FRATAXIN, MITOCHONDRIAL"/>
    <property type="match status" value="1"/>
</dbReference>
<evidence type="ECO:0000256" key="1">
    <source>
        <dbReference type="ARBA" id="ARBA00008183"/>
    </source>
</evidence>
<sequence>MMLEETKYHQLIDELQQQVEDILEAVDFDVDMDNANGVLTIEFENGSQIILSRQSALRQLWVAARSGGYHLDYNAELANWLVVNSNETINELLQRLLKEQVGELVSFNALQN</sequence>
<evidence type="ECO:0000313" key="5">
    <source>
        <dbReference type="EMBL" id="QQP85945.1"/>
    </source>
</evidence>
<protein>
    <recommendedName>
        <fullName evidence="4">Iron-sulfur cluster assembly protein CyaY</fullName>
    </recommendedName>
</protein>
<dbReference type="RefSeq" id="WP_201093199.1">
    <property type="nucleotide sequence ID" value="NZ_CP067393.1"/>
</dbReference>
<dbReference type="Proteomes" id="UP000595278">
    <property type="component" value="Chromosome"/>
</dbReference>
<dbReference type="SUPFAM" id="SSF55387">
    <property type="entry name" value="Frataxin/Nqo15-like"/>
    <property type="match status" value="1"/>
</dbReference>
<evidence type="ECO:0000256" key="4">
    <source>
        <dbReference type="HAMAP-Rule" id="MF_00142"/>
    </source>
</evidence>
<dbReference type="PROSITE" id="PS50810">
    <property type="entry name" value="FRATAXIN_2"/>
    <property type="match status" value="1"/>
</dbReference>
<accession>A0A974NG35</accession>
<dbReference type="SMART" id="SM01219">
    <property type="entry name" value="Frataxin_Cyay"/>
    <property type="match status" value="1"/>
</dbReference>
<comment type="function">
    <text evidence="4">Involved in iron-sulfur (Fe-S) cluster assembly. May act as a regulator of Fe-S biogenesis.</text>
</comment>
<dbReference type="NCBIfam" id="TIGR03421">
    <property type="entry name" value="FeS_CyaY"/>
    <property type="match status" value="1"/>
</dbReference>
<dbReference type="HAMAP" id="MF_00142">
    <property type="entry name" value="CyaY"/>
    <property type="match status" value="1"/>
</dbReference>
<dbReference type="Gene3D" id="3.30.920.10">
    <property type="entry name" value="Frataxin/CyaY"/>
    <property type="match status" value="1"/>
</dbReference>
<organism evidence="5 6">
    <name type="scientific">Entomomonas asaccharolytica</name>
    <dbReference type="NCBI Taxonomy" id="2785331"/>
    <lineage>
        <taxon>Bacteria</taxon>
        <taxon>Pseudomonadati</taxon>
        <taxon>Pseudomonadota</taxon>
        <taxon>Gammaproteobacteria</taxon>
        <taxon>Pseudomonadales</taxon>
        <taxon>Pseudomonadaceae</taxon>
        <taxon>Entomomonas</taxon>
    </lineage>
</organism>
<dbReference type="GO" id="GO:0008198">
    <property type="term" value="F:ferrous iron binding"/>
    <property type="evidence" value="ECO:0007669"/>
    <property type="project" value="TreeGrafter"/>
</dbReference>
<dbReference type="PROSITE" id="PS01344">
    <property type="entry name" value="FRATAXIN_1"/>
    <property type="match status" value="1"/>
</dbReference>
<evidence type="ECO:0000313" key="6">
    <source>
        <dbReference type="Proteomes" id="UP000595278"/>
    </source>
</evidence>
<dbReference type="GO" id="GO:0008199">
    <property type="term" value="F:ferric iron binding"/>
    <property type="evidence" value="ECO:0007669"/>
    <property type="project" value="InterPro"/>
</dbReference>
<dbReference type="PANTHER" id="PTHR16821">
    <property type="entry name" value="FRATAXIN"/>
    <property type="match status" value="1"/>
</dbReference>
<evidence type="ECO:0000256" key="2">
    <source>
        <dbReference type="ARBA" id="ARBA00022723"/>
    </source>
</evidence>
<keyword evidence="2 4" id="KW-0479">Metal-binding</keyword>
<keyword evidence="3 4" id="KW-0408">Iron</keyword>
<name>A0A974NG35_9GAMM</name>
<keyword evidence="6" id="KW-1185">Reference proteome</keyword>
<dbReference type="InterPro" id="IPR036524">
    <property type="entry name" value="Frataxin/CyaY_sf"/>
</dbReference>